<organism evidence="1 2">
    <name type="scientific">Araneus ventricosus</name>
    <name type="common">Orbweaver spider</name>
    <name type="synonym">Epeira ventricosa</name>
    <dbReference type="NCBI Taxonomy" id="182803"/>
    <lineage>
        <taxon>Eukaryota</taxon>
        <taxon>Metazoa</taxon>
        <taxon>Ecdysozoa</taxon>
        <taxon>Arthropoda</taxon>
        <taxon>Chelicerata</taxon>
        <taxon>Arachnida</taxon>
        <taxon>Araneae</taxon>
        <taxon>Araneomorphae</taxon>
        <taxon>Entelegynae</taxon>
        <taxon>Araneoidea</taxon>
        <taxon>Araneidae</taxon>
        <taxon>Araneus</taxon>
    </lineage>
</organism>
<dbReference type="Proteomes" id="UP000499080">
    <property type="component" value="Unassembled WGS sequence"/>
</dbReference>
<protein>
    <recommendedName>
        <fullName evidence="3">DDE-1 domain-containing protein</fullName>
    </recommendedName>
</protein>
<evidence type="ECO:0000313" key="2">
    <source>
        <dbReference type="Proteomes" id="UP000499080"/>
    </source>
</evidence>
<name>A0A4Y2JT29_ARAVE</name>
<dbReference type="OrthoDB" id="6511796at2759"/>
<reference evidence="1 2" key="1">
    <citation type="journal article" date="2019" name="Sci. Rep.">
        <title>Orb-weaving spider Araneus ventricosus genome elucidates the spidroin gene catalogue.</title>
        <authorList>
            <person name="Kono N."/>
            <person name="Nakamura H."/>
            <person name="Ohtoshi R."/>
            <person name="Moran D.A.P."/>
            <person name="Shinohara A."/>
            <person name="Yoshida Y."/>
            <person name="Fujiwara M."/>
            <person name="Mori M."/>
            <person name="Tomita M."/>
            <person name="Arakawa K."/>
        </authorList>
    </citation>
    <scope>NUCLEOTIDE SEQUENCE [LARGE SCALE GENOMIC DNA]</scope>
</reference>
<evidence type="ECO:0000313" key="1">
    <source>
        <dbReference type="EMBL" id="GBM93027.1"/>
    </source>
</evidence>
<gene>
    <name evidence="1" type="ORF">AVEN_3137_1</name>
</gene>
<evidence type="ECO:0008006" key="3">
    <source>
        <dbReference type="Google" id="ProtNLM"/>
    </source>
</evidence>
<comment type="caution">
    <text evidence="1">The sequence shown here is derived from an EMBL/GenBank/DDBJ whole genome shotgun (WGS) entry which is preliminary data.</text>
</comment>
<sequence>MKIRNSIYPEVEECVRKWITKHVFNADETRLFFQRLPNKTVAFKGEECHGGKQGKIRVTVLLPANQSGKEKLPPLMLDDPKCRDALLKLSHFE</sequence>
<keyword evidence="2" id="KW-1185">Reference proteome</keyword>
<dbReference type="AlphaFoldDB" id="A0A4Y2JT29"/>
<accession>A0A4Y2JT29</accession>
<dbReference type="EMBL" id="BGPR01003840">
    <property type="protein sequence ID" value="GBM93027.1"/>
    <property type="molecule type" value="Genomic_DNA"/>
</dbReference>
<proteinExistence type="predicted"/>